<organism evidence="2 3">
    <name type="scientific">Chondrus crispus</name>
    <name type="common">Carrageen Irish moss</name>
    <name type="synonym">Polymorpha crispa</name>
    <dbReference type="NCBI Taxonomy" id="2769"/>
    <lineage>
        <taxon>Eukaryota</taxon>
        <taxon>Rhodophyta</taxon>
        <taxon>Florideophyceae</taxon>
        <taxon>Rhodymeniophycidae</taxon>
        <taxon>Gigartinales</taxon>
        <taxon>Gigartinaceae</taxon>
        <taxon>Chondrus</taxon>
    </lineage>
</organism>
<sequence>MPHLLPSVLLLVLVVVLPVACSQPCGRKCRFRLCPPGGAPTLGLPLLLRPPLVAAPGPTICRGAERLGYVLLVGEALISVPGRRAGVQAISAWRPARAAQGFSRFFFGVRRVRALGQSVVVRGRARGRAAEALDGVCVRVPVHRYEVVRGGGKRVRVETQRRGEDCVAFVASVPRLLVELSWEGQGDDLDLAVVTPSGGLLSRFREADESGGRFGGDVEAGCRGNGVGNEVVSWGRGARVESGTYLVQVRLFAVCGGSRWTLRVSAGDRVKVVKRGRSGGQEVGLLGEIRFVV</sequence>
<evidence type="ECO:0000313" key="3">
    <source>
        <dbReference type="Proteomes" id="UP000012073"/>
    </source>
</evidence>
<keyword evidence="1" id="KW-0732">Signal</keyword>
<evidence type="ECO:0000256" key="1">
    <source>
        <dbReference type="SAM" id="SignalP"/>
    </source>
</evidence>
<dbReference type="EMBL" id="HG001795">
    <property type="protein sequence ID" value="CDF36667.1"/>
    <property type="molecule type" value="Genomic_DNA"/>
</dbReference>
<keyword evidence="3" id="KW-1185">Reference proteome</keyword>
<name>R7QDS5_CHOCR</name>
<evidence type="ECO:0000313" key="2">
    <source>
        <dbReference type="EMBL" id="CDF36667.1"/>
    </source>
</evidence>
<dbReference type="Proteomes" id="UP000012073">
    <property type="component" value="Unassembled WGS sequence"/>
</dbReference>
<dbReference type="KEGG" id="ccp:CHC_T00005038001"/>
<protein>
    <submittedName>
        <fullName evidence="2">Uncharacterized protein</fullName>
    </submittedName>
</protein>
<dbReference type="Gramene" id="CDF36667">
    <property type="protein sequence ID" value="CDF36667"/>
    <property type="gene ID" value="CHC_T00005038001"/>
</dbReference>
<dbReference type="AlphaFoldDB" id="R7QDS5"/>
<feature type="chain" id="PRO_5004454653" evidence="1">
    <location>
        <begin position="23"/>
        <end position="293"/>
    </location>
</feature>
<accession>R7QDS5</accession>
<dbReference type="GeneID" id="17324201"/>
<dbReference type="PhylomeDB" id="R7QDS5"/>
<feature type="signal peptide" evidence="1">
    <location>
        <begin position="1"/>
        <end position="22"/>
    </location>
</feature>
<dbReference type="RefSeq" id="XP_005716486.1">
    <property type="nucleotide sequence ID" value="XM_005716429.1"/>
</dbReference>
<reference evidence="3" key="1">
    <citation type="journal article" date="2013" name="Proc. Natl. Acad. Sci. U.S.A.">
        <title>Genome structure and metabolic features in the red seaweed Chondrus crispus shed light on evolution of the Archaeplastida.</title>
        <authorList>
            <person name="Collen J."/>
            <person name="Porcel B."/>
            <person name="Carre W."/>
            <person name="Ball S.G."/>
            <person name="Chaparro C."/>
            <person name="Tonon T."/>
            <person name="Barbeyron T."/>
            <person name="Michel G."/>
            <person name="Noel B."/>
            <person name="Valentin K."/>
            <person name="Elias M."/>
            <person name="Artiguenave F."/>
            <person name="Arun A."/>
            <person name="Aury J.M."/>
            <person name="Barbosa-Neto J.F."/>
            <person name="Bothwell J.H."/>
            <person name="Bouget F.Y."/>
            <person name="Brillet L."/>
            <person name="Cabello-Hurtado F."/>
            <person name="Capella-Gutierrez S."/>
            <person name="Charrier B."/>
            <person name="Cladiere L."/>
            <person name="Cock J.M."/>
            <person name="Coelho S.M."/>
            <person name="Colleoni C."/>
            <person name="Czjzek M."/>
            <person name="Da Silva C."/>
            <person name="Delage L."/>
            <person name="Denoeud F."/>
            <person name="Deschamps P."/>
            <person name="Dittami S.M."/>
            <person name="Gabaldon T."/>
            <person name="Gachon C.M."/>
            <person name="Groisillier A."/>
            <person name="Herve C."/>
            <person name="Jabbari K."/>
            <person name="Katinka M."/>
            <person name="Kloareg B."/>
            <person name="Kowalczyk N."/>
            <person name="Labadie K."/>
            <person name="Leblanc C."/>
            <person name="Lopez P.J."/>
            <person name="McLachlan D.H."/>
            <person name="Meslet-Cladiere L."/>
            <person name="Moustafa A."/>
            <person name="Nehr Z."/>
            <person name="Nyvall Collen P."/>
            <person name="Panaud O."/>
            <person name="Partensky F."/>
            <person name="Poulain J."/>
            <person name="Rensing S.A."/>
            <person name="Rousvoal S."/>
            <person name="Samson G."/>
            <person name="Symeonidi A."/>
            <person name="Weissenbach J."/>
            <person name="Zambounis A."/>
            <person name="Wincker P."/>
            <person name="Boyen C."/>
        </authorList>
    </citation>
    <scope>NUCLEOTIDE SEQUENCE [LARGE SCALE GENOMIC DNA]</scope>
    <source>
        <strain evidence="3">cv. Stackhouse</strain>
    </source>
</reference>
<gene>
    <name evidence="2" type="ORF">CHC_T00005038001</name>
</gene>
<proteinExistence type="predicted"/>